<keyword evidence="1" id="KW-0472">Membrane</keyword>
<organism evidence="2 3">
    <name type="scientific">Cirrhinus mrigala</name>
    <name type="common">Mrigala</name>
    <dbReference type="NCBI Taxonomy" id="683832"/>
    <lineage>
        <taxon>Eukaryota</taxon>
        <taxon>Metazoa</taxon>
        <taxon>Chordata</taxon>
        <taxon>Craniata</taxon>
        <taxon>Vertebrata</taxon>
        <taxon>Euteleostomi</taxon>
        <taxon>Actinopterygii</taxon>
        <taxon>Neopterygii</taxon>
        <taxon>Teleostei</taxon>
        <taxon>Ostariophysi</taxon>
        <taxon>Cypriniformes</taxon>
        <taxon>Cyprinidae</taxon>
        <taxon>Labeoninae</taxon>
        <taxon>Labeonini</taxon>
        <taxon>Cirrhinus</taxon>
    </lineage>
</organism>
<protein>
    <submittedName>
        <fullName evidence="2">Uncharacterized protein</fullName>
    </submittedName>
</protein>
<feature type="non-terminal residue" evidence="2">
    <location>
        <position position="1"/>
    </location>
</feature>
<dbReference type="AlphaFoldDB" id="A0ABD0N372"/>
<evidence type="ECO:0000256" key="1">
    <source>
        <dbReference type="SAM" id="Phobius"/>
    </source>
</evidence>
<evidence type="ECO:0000313" key="2">
    <source>
        <dbReference type="EMBL" id="KAL0156604.1"/>
    </source>
</evidence>
<gene>
    <name evidence="2" type="ORF">M9458_047850</name>
</gene>
<proteinExistence type="predicted"/>
<dbReference type="InterPro" id="IPR038050">
    <property type="entry name" value="Neuro_actylchol_rec"/>
</dbReference>
<dbReference type="InterPro" id="IPR036719">
    <property type="entry name" value="Neuro-gated_channel_TM_sf"/>
</dbReference>
<sequence length="99" mass="11441">LSGYDASQAMAFDGCFHDQDIELSSFPLSDLNTDPCMSSQNSTTPDLPPILGTRLRRRRSIRQSVNHIMNNSYKIDSYSRIFFPLAYFLFNIIYWSIYS</sequence>
<reference evidence="2 3" key="1">
    <citation type="submission" date="2024-05" db="EMBL/GenBank/DDBJ databases">
        <title>Genome sequencing and assembly of Indian major carp, Cirrhinus mrigala (Hamilton, 1822).</title>
        <authorList>
            <person name="Mohindra V."/>
            <person name="Chowdhury L.M."/>
            <person name="Lal K."/>
            <person name="Jena J.K."/>
        </authorList>
    </citation>
    <scope>NUCLEOTIDE SEQUENCE [LARGE SCALE GENOMIC DNA]</scope>
    <source>
        <strain evidence="2">CM1030</strain>
        <tissue evidence="2">Blood</tissue>
    </source>
</reference>
<feature type="transmembrane region" description="Helical" evidence="1">
    <location>
        <begin position="81"/>
        <end position="98"/>
    </location>
</feature>
<evidence type="ECO:0000313" key="3">
    <source>
        <dbReference type="Proteomes" id="UP001529510"/>
    </source>
</evidence>
<accession>A0ABD0N372</accession>
<keyword evidence="1" id="KW-0812">Transmembrane</keyword>
<dbReference type="EMBL" id="JAMKFB020000024">
    <property type="protein sequence ID" value="KAL0156604.1"/>
    <property type="molecule type" value="Genomic_DNA"/>
</dbReference>
<dbReference type="SUPFAM" id="SSF90112">
    <property type="entry name" value="Neurotransmitter-gated ion-channel transmembrane pore"/>
    <property type="match status" value="1"/>
</dbReference>
<name>A0ABD0N372_CIRMR</name>
<keyword evidence="1" id="KW-1133">Transmembrane helix</keyword>
<dbReference type="Gene3D" id="1.20.58.390">
    <property type="entry name" value="Neurotransmitter-gated ion-channel transmembrane domain"/>
    <property type="match status" value="1"/>
</dbReference>
<dbReference type="Proteomes" id="UP001529510">
    <property type="component" value="Unassembled WGS sequence"/>
</dbReference>
<comment type="caution">
    <text evidence="2">The sequence shown here is derived from an EMBL/GenBank/DDBJ whole genome shotgun (WGS) entry which is preliminary data.</text>
</comment>
<keyword evidence="3" id="KW-1185">Reference proteome</keyword>